<dbReference type="FunFam" id="3.40.50.300:FF:000298">
    <property type="entry name" value="ATP-binding cassette sub-family A member 12"/>
    <property type="match status" value="1"/>
</dbReference>
<feature type="transmembrane region" description="Helical" evidence="13">
    <location>
        <begin position="2942"/>
        <end position="2966"/>
    </location>
</feature>
<evidence type="ECO:0000256" key="1">
    <source>
        <dbReference type="ARBA" id="ARBA00004439"/>
    </source>
</evidence>
<evidence type="ECO:0000256" key="8">
    <source>
        <dbReference type="ARBA" id="ARBA00022989"/>
    </source>
</evidence>
<keyword evidence="10 13" id="KW-0472">Membrane</keyword>
<organism evidence="15 16">
    <name type="scientific">Takifugu rubripes</name>
    <name type="common">Japanese pufferfish</name>
    <name type="synonym">Fugu rubripes</name>
    <dbReference type="NCBI Taxonomy" id="31033"/>
    <lineage>
        <taxon>Eukaryota</taxon>
        <taxon>Metazoa</taxon>
        <taxon>Chordata</taxon>
        <taxon>Craniata</taxon>
        <taxon>Vertebrata</taxon>
        <taxon>Euteleostomi</taxon>
        <taxon>Actinopterygii</taxon>
        <taxon>Neopterygii</taxon>
        <taxon>Teleostei</taxon>
        <taxon>Neoteleostei</taxon>
        <taxon>Acanthomorphata</taxon>
        <taxon>Eupercaria</taxon>
        <taxon>Tetraodontiformes</taxon>
        <taxon>Tetradontoidea</taxon>
        <taxon>Tetraodontidae</taxon>
        <taxon>Takifugu</taxon>
    </lineage>
</organism>
<reference evidence="15 16" key="1">
    <citation type="journal article" date="2011" name="Genome Biol. Evol.">
        <title>Integration of the genetic map and genome assembly of fugu facilitates insights into distinct features of genome evolution in teleosts and mammals.</title>
        <authorList>
            <person name="Kai W."/>
            <person name="Kikuchi K."/>
            <person name="Tohari S."/>
            <person name="Chew A.K."/>
            <person name="Tay A."/>
            <person name="Fujiwara A."/>
            <person name="Hosoya S."/>
            <person name="Suetake H."/>
            <person name="Naruse K."/>
            <person name="Brenner S."/>
            <person name="Suzuki Y."/>
            <person name="Venkatesh B."/>
        </authorList>
    </citation>
    <scope>NUCLEOTIDE SEQUENCE [LARGE SCALE GENOMIC DNA]</scope>
</reference>
<dbReference type="Proteomes" id="UP000005226">
    <property type="component" value="Chromosome 1"/>
</dbReference>
<evidence type="ECO:0000256" key="9">
    <source>
        <dbReference type="ARBA" id="ARBA00023055"/>
    </source>
</evidence>
<feature type="transmembrane region" description="Helical" evidence="13">
    <location>
        <begin position="21"/>
        <end position="41"/>
    </location>
</feature>
<name>H2UHZ7_TAKRU</name>
<feature type="transmembrane region" description="Helical" evidence="13">
    <location>
        <begin position="2915"/>
        <end position="2935"/>
    </location>
</feature>
<keyword evidence="4" id="KW-0677">Repeat</keyword>
<evidence type="ECO:0000256" key="5">
    <source>
        <dbReference type="ARBA" id="ARBA00022741"/>
    </source>
</evidence>
<proteinExistence type="predicted"/>
<dbReference type="CDD" id="cd03263">
    <property type="entry name" value="ABC_subfamily_A"/>
    <property type="match status" value="2"/>
</dbReference>
<dbReference type="GO" id="GO:0030659">
    <property type="term" value="C:cytoplasmic vesicle membrane"/>
    <property type="evidence" value="ECO:0007669"/>
    <property type="project" value="UniProtKB-SubCell"/>
</dbReference>
<evidence type="ECO:0000256" key="12">
    <source>
        <dbReference type="SAM" id="MobiDB-lite"/>
    </source>
</evidence>
<evidence type="ECO:0000313" key="15">
    <source>
        <dbReference type="Ensembl" id="ENSTRUP00000036568.3"/>
    </source>
</evidence>
<dbReference type="HOGENOM" id="CLU_000604_19_7_1"/>
<feature type="compositionally biased region" description="Basic and acidic residues" evidence="12">
    <location>
        <begin position="4327"/>
        <end position="4342"/>
    </location>
</feature>
<dbReference type="GeneTree" id="ENSGT00940000157295"/>
<evidence type="ECO:0000256" key="3">
    <source>
        <dbReference type="ARBA" id="ARBA00022692"/>
    </source>
</evidence>
<feature type="transmembrane region" description="Helical" evidence="13">
    <location>
        <begin position="2834"/>
        <end position="2855"/>
    </location>
</feature>
<dbReference type="PANTHER" id="PTHR19229">
    <property type="entry name" value="ATP-BINDING CASSETTE TRANSPORTER SUBFAMILY A ABCA"/>
    <property type="match status" value="1"/>
</dbReference>
<evidence type="ECO:0000256" key="11">
    <source>
        <dbReference type="ARBA" id="ARBA00023329"/>
    </source>
</evidence>
<keyword evidence="2" id="KW-0813">Transport</keyword>
<keyword evidence="5" id="KW-0547">Nucleotide-binding</keyword>
<dbReference type="InterPro" id="IPR003439">
    <property type="entry name" value="ABC_transporter-like_ATP-bd"/>
</dbReference>
<feature type="transmembrane region" description="Helical" evidence="13">
    <location>
        <begin position="3930"/>
        <end position="3952"/>
    </location>
</feature>
<dbReference type="PROSITE" id="PS50893">
    <property type="entry name" value="ABC_TRANSPORTER_2"/>
    <property type="match status" value="2"/>
</dbReference>
<feature type="transmembrane region" description="Helical" evidence="13">
    <location>
        <begin position="3728"/>
        <end position="3752"/>
    </location>
</feature>
<keyword evidence="8 13" id="KW-1133">Transmembrane helix</keyword>
<gene>
    <name evidence="15" type="primary">abca12</name>
</gene>
<feature type="transmembrane region" description="Helical" evidence="13">
    <location>
        <begin position="3788"/>
        <end position="3806"/>
    </location>
</feature>
<sequence length="4342" mass="487061">MAFFQQLRLLLWKNWLTIIRQPLWSLTLITWPLVIFIIIAVTRSNFPPVLKDTCYVEPRNLPSTGFFPFLQTLMCNTDSNCHNTSHQVDTTASKQGNTRSKRSMLENLIEGDFKVALPSDPQNNPETLINILNNVFGKCFLLYIPVHYSKTVIHMFDQMLESWDLLKRGICSIMLPLINTTSPSAASYSVVSFCKSNSTVFEISLQTLNQFLLELVQTKPDEMATVAGMAMLVFDQLQNQSSVWDSLLIIPKLLSSGSVDQGIDSMKALLTNVQSTLRIIENSFPQVIAPLRTVHPVLASGINLLYYAQNWPGRAVTIPLGELVKLSNDSLSDALKEVLIPLDKAITLTFNKEMVRHYLCSKSSSSVWLQQSCATGVMDMLLGSTRPDLVAKQVLLKWSKSVAPQDISFAKQLLHSLMGGNGSSTRALRSVDAQPQNIEEELSVHKLLLEIIKAVPEVDMVVQRVLRTSFQSMQAATMILDAFDVMMQNLLKDASQLQKTYLTLLSNESAAATWMSRVLDSVMMVINESISSGCLCCEEILTPFEWLLDTESIKIEVWRTAFCQNSSSLEQALLMEWQPVVQKVNISLTSQPDYNVTLPMILSEWHKLYNISRFEVWINRLPAELGEAYWKNWMPHTTHNITGTLLQSFFMSMVNFGEKIEASQWWPELKHYFHMVNWILNYRDAATTPKPTNCQINIFTSSIHCDVNINWTEFVGALTRILSSISNIELMRPHISSLLQSTGLTPLLPLLFSHQPPNASAVIDAALKIGRLNQHIFTFNESDATMPQLERLIVKFLSMEDNLTISLSHIMGHSLLTYLKYITPDDVARVRKSLEPYTNQTSSGMVEAILKAMELLKTVTDSPNGDPTHIILAYIQQLQEFVISLLRLKRMDRSSLPNGQLSLAQVTELHQIFKDFLSLLTPVSLQNLTRAGPDAAQNTVIQKFVPLLPPHVQVEAVRFLQEFKTLQDKVGQCAAGHNCLAGVSEIFTFLDKILDMMLSANGSVSLTFTTPNTLMRMQQYEEVASIFFPLLLSSNDAAYVRTFRQTLHFIRLVMAAQNITVSDVQSALKQSNLTIDDLNQIATLAGAANINDLIVNIMQIINARQCFEPQNNIMVTAQCVQRLANGVIGFLMHLPALRNDTAILSTIPLIVNNTISEIVQSNFTSNPAMVLVQALNVTLANVKVSLQLNNLTTPEIMNELRVLEGLIQLATLPLPFNTSFNATLLMTNPTYAQKVYLQIIDWYLKRIVAISNNSSVADLLQPFFSLTQMQVTLQLASTNFTLFVSNQVEHLINNLRFPIDGAGLHEVGLTSVAIFRRLFDLIILNLELQSNTSGSSPFLLPHNLKAAKLQVRLYLDLIEMWMKQPNVPSLLTSMLQWGNSSIDASTPIRDLHHLLQTLRDFLDNDQLSYLSIISNVTQSLSKAVMIAEQPGGLQSDQFLATILEAAQNALQILNRTVTPLSLSVQHNILEIVHNSLRLILQPDMNFGSSRNISLVILKRTESVVRELFPGMAGSYMLSGLKVVVTYFQTISSFSDPDNWNQLILNEMRTIQSLLPGNSSANVYISVLINITQFVLESGRGNMSIWASFEDPNLPVIFVQIGRILSKLWPLLTGTPGSPTTASSLMDFAHLAPVLEQLVTGKADKDTWDKFEKMVEALLSMLRETEVWDSVPTVITLAEKVMARIVRNIQAENAMILSLETPLVTLMKGIASLVNSSQFNVTGLQDKMQLAIELTLQAAQKANGTLVCSDVLKVWQPVGAMVGLSQDAMAMWCNVSMQPLIDAYNDIIHLNMSMGPLTGNATAARIVKIVQSFYQASINHTLVTERLIMNFSSLFSVWMGQPLNPGAQHHWYKQLQSLNVENSLASIRMLADEVLKVAPLLHPYIRAVEKAASHVLENLHLIQNNHTSEILFREAAMIFLSSANIILPTSGLNQAAIADMIRNAVKMMIDMKIFGHAPEVYQALENFLASNDSNLIAQRLTEMFAWLSTTQASGLDLLTQTLPQIYDILRPVWAVVAQINKDLSVLWELLEDLVGNILKMFRQLISTGGLVNHGGMFEQSYHPTRSRHKREVLQTPRDPMDDFIDLFYIDYPSMFRAMSVPPATAEIMETVHVFAANPDLKVVLNGATQGMPWGLNASREETIHAALSVFSFLTHPGTFETPSMDMLWDAVRTLPDSFPLAPTLKNISRALASESPENLIVMQQAIQTVAKLFQINPSAPEFTAQLQQLRSQVCMLKNTSTMSVLEWTLYMKPGQLCHTLLPSLQLLIESLKFNMTSLNDAIFHAVIGEPSTYNIKSDWTSALSQGLGFNTSTLSSLSINITSPVLTVGEMLRNNSAFLADVQQHMNFSLVALRRLMDTAIPNNNLMILSWLVNLRHCNSRAYVEQQKMDAVILKAFCSMSVKDWYTLSVLMARHLNTEKFIYRMILSEEVQTLMQVLLHAAKVITNMMNSFLPAINQLQRYLYAIDDLNLMADADFSKMVRGQRNNIPTQATFVTLSRALCSNGILAVFGIAQMPAVSVSSPSITDIAQREEMIDRFKIPRNASPFCMNMYLDMVNTTGGAIAWAFLKPMLMGHILFSPDTPVTRAIMEKANATLNEFANLRKHSEDWIESSNYIINSAQILSQTLPMLQNSLGNSFVQNFIEMQTDINVGKMKETLSNFSNMTTLLEKNKPILQQITTLSRLMVNLSSCIKFDRYRGYNDTKELDTVAQELAKNRDLYASVIFRLPEVGDSSRKQKAGSSSSTAPLPPKVRYTIRMHMDNVMRTDRVRDPFFIKDPHISARQTLRYNRGFVYLQENIERAIIETHAGHPVAEPAVQLQPFPYPCHLRDEYLEAISFVFPLMLMMAWVLFVADFVKKLVHERELRLHEYMKMMGVNPLSHFFAWFLECATYLMFTIIILTLVLKYGRVLPNSDGFLLFLYFCDYGLSVLAFSYLISSFFDKTYIAGLSGSLIYILCFFPFIVVMAVETTLTFSQKSILSVFSPTCFSYAGQYISRYEVKGEGIHWNNMYTSPIAGDKASFGWLCWLMLIDSIVYFIIGAYVRMVFPGKYGIPAPWYFPFKGSFWADLCCCFRSKRKAPRGLLFTNIMDRNLPVFFEDKEKDQNSVSSHAGENFSHLPVGVSLHGLSKLYGDRVAIQNLNISFYEGHVTTLLGHNGAGKTTTMSLLTGLFAPSVGSIEVYGKDMQTDTDEVRKELGVCMQYDVLFDHMTAKEHLLLYGQIKAPQWTQRELREQVRTILEETGMYAHRHKRVGTLSGGMKRKLSISIAFIGGSRLVVLDEPTTGVDPCSRRSIWDIVIQYKKNRTIIMSTHHLDEAEVLSDRVAFLESGGLKCCGSPFYLKDKLGQGYKLTLTKKQAENMDTADLKSFIQAHVPEARLMEAQRGDLVYSLPPFSSSNASLYRSLLTALDSNLDDLQLGGYGISDTTLEEVFLQLTQDGRDETRGSPLSISETMSDSGSIDSFPSDLRDSVSNFGDKISLTGASTVSGVALAWQQMTAILIKRFHHSRRDWKGLIAQILLPVLFVVCAMGLGSIKNDLRHYPELELSPALYNFHPGYSFFSNQNPNSIHLVDTMMSSPGIDNACLHGNNQYVTANPFLFCFVCEGDHIHPPYKKIPSSHILYNLTGINVENYLMTTANDFVRNRYGGFSLGMPLPTDLKLDIKEVPKNRTLSKVWYNPEGHHTMPAYLNSLNNLILRSNLPANKDPQEYAILVSSHPYFGRADDEDLIIQGMLQILVAICVLTGYSITTASFAIYEVSEHSSGSKRLQHIAGISEPFYWTVNFIYDMVSMYLIPVTLTVSVIAAFQLPAFTERQNLGAVTLLLVLFGFSTFPWMYLLAGILKDAERAFITYVCINLFISLNTILSTSILYFLQQIASRNLIQDIFKRLSHAFLIFPQFNFGNGLMQLARMDIEVQLLSGYGIDAYKNPYSVDALGWMMISSLIQGLVFFTLRLLLNKRVTRKIRHFICRRKKVPPVVCEDEDEDVSAEHQRVASGAASSDLLQVIQLTKVYQHLKRKVHAVKKLSVGIPAGECFGLLGVNGAGKTTTFKMLTGDVSPTDGTAQIRDWDGRLVDIVECRQKGINIGYCPQVDALDSLLTGEEHLYFYGRIRGISKKELDGVVSYLLKKLELDYHRNIITDGYSCGTRRKLSTALALVGRPQILLLDEPSSGMDPRTKRHLWKIISEEVKGKCAVVLTSHSMEECEALCSRLAIMVKGQFRCLGSLQHIKSRFGSGFTVKMYLAEASCNTDAITVFMQHRFPSTYLKDQHSSMVEYHVPVAPGGVADIFDQLESNKTTLMIKHFSVSQTTLDEVFINFAMESADMENVPTHSGDDTGDPRCLKEVDA</sequence>
<feature type="transmembrane region" description="Helical" evidence="13">
    <location>
        <begin position="3845"/>
        <end position="3869"/>
    </location>
</feature>
<evidence type="ECO:0000256" key="6">
    <source>
        <dbReference type="ARBA" id="ARBA00022840"/>
    </source>
</evidence>
<dbReference type="OMA" id="CVMGLIN"/>
<protein>
    <submittedName>
        <fullName evidence="15">ATP-binding cassette, sub-family A (ABC1), member 12</fullName>
    </submittedName>
</protein>
<dbReference type="GO" id="GO:0005524">
    <property type="term" value="F:ATP binding"/>
    <property type="evidence" value="ECO:0007669"/>
    <property type="project" value="UniProtKB-KW"/>
</dbReference>
<evidence type="ECO:0000256" key="13">
    <source>
        <dbReference type="SAM" id="Phobius"/>
    </source>
</evidence>
<keyword evidence="6" id="KW-0067">ATP-binding</keyword>
<dbReference type="InterPro" id="IPR026082">
    <property type="entry name" value="ABCA"/>
</dbReference>
<feature type="transmembrane region" description="Helical" evidence="13">
    <location>
        <begin position="2881"/>
        <end position="2903"/>
    </location>
</feature>
<comment type="subcellular location">
    <subcellularLocation>
        <location evidence="1">Cytoplasmic vesicle membrane</location>
        <topology evidence="1">Multi-pass membrane protein</topology>
    </subcellularLocation>
</comment>
<keyword evidence="3 13" id="KW-0812">Transmembrane</keyword>
<dbReference type="FunFam" id="3.40.50.300:FF:000689">
    <property type="entry name" value="ATP binding cassette subfamily A member 12"/>
    <property type="match status" value="1"/>
</dbReference>
<reference evidence="15" key="3">
    <citation type="submission" date="2025-09" db="UniProtKB">
        <authorList>
            <consortium name="Ensembl"/>
        </authorList>
    </citation>
    <scope>IDENTIFICATION</scope>
</reference>
<dbReference type="InParanoid" id="H2UHZ7"/>
<dbReference type="PANTHER" id="PTHR19229:SF29">
    <property type="entry name" value="GLUCOSYLCERAMIDE TRANSPORTER ABCA12"/>
    <property type="match status" value="1"/>
</dbReference>
<dbReference type="Pfam" id="PF12698">
    <property type="entry name" value="ABC2_membrane_3"/>
    <property type="match status" value="2"/>
</dbReference>
<evidence type="ECO:0000259" key="14">
    <source>
        <dbReference type="PROSITE" id="PS50893"/>
    </source>
</evidence>
<feature type="compositionally biased region" description="Polar residues" evidence="12">
    <location>
        <begin position="3443"/>
        <end position="3457"/>
    </location>
</feature>
<evidence type="ECO:0000313" key="16">
    <source>
        <dbReference type="Proteomes" id="UP000005226"/>
    </source>
</evidence>
<dbReference type="eggNOG" id="KOG0059">
    <property type="taxonomic scope" value="Eukaryota"/>
</dbReference>
<dbReference type="InterPro" id="IPR017871">
    <property type="entry name" value="ABC_transporter-like_CS"/>
</dbReference>
<keyword evidence="11" id="KW-0968">Cytoplasmic vesicle</keyword>
<dbReference type="Ensembl" id="ENSTRUT00000036699.3">
    <property type="protein sequence ID" value="ENSTRUP00000036568.3"/>
    <property type="gene ID" value="ENSTRUG00000014299.3"/>
</dbReference>
<reference evidence="15" key="2">
    <citation type="submission" date="2025-08" db="UniProtKB">
        <authorList>
            <consortium name="Ensembl"/>
        </authorList>
    </citation>
    <scope>IDENTIFICATION</scope>
</reference>
<feature type="transmembrane region" description="Helical" evidence="13">
    <location>
        <begin position="3020"/>
        <end position="3041"/>
    </location>
</feature>
<dbReference type="SMART" id="SM00382">
    <property type="entry name" value="AAA"/>
    <property type="match status" value="2"/>
</dbReference>
<dbReference type="GO" id="GO:0016887">
    <property type="term" value="F:ATP hydrolysis activity"/>
    <property type="evidence" value="ECO:0007669"/>
    <property type="project" value="InterPro"/>
</dbReference>
<feature type="transmembrane region" description="Helical" evidence="13">
    <location>
        <begin position="3813"/>
        <end position="3833"/>
    </location>
</feature>
<dbReference type="SUPFAM" id="SSF52540">
    <property type="entry name" value="P-loop containing nucleoside triphosphate hydrolases"/>
    <property type="match status" value="2"/>
</dbReference>
<evidence type="ECO:0000256" key="4">
    <source>
        <dbReference type="ARBA" id="ARBA00022737"/>
    </source>
</evidence>
<feature type="domain" description="ABC transporter" evidence="14">
    <location>
        <begin position="3999"/>
        <end position="4237"/>
    </location>
</feature>
<accession>H2UHZ7</accession>
<dbReference type="Pfam" id="PF00005">
    <property type="entry name" value="ABC_tran"/>
    <property type="match status" value="2"/>
</dbReference>
<dbReference type="GO" id="GO:0140359">
    <property type="term" value="F:ABC-type transporter activity"/>
    <property type="evidence" value="ECO:0007669"/>
    <property type="project" value="InterPro"/>
</dbReference>
<feature type="domain" description="ABC transporter" evidence="14">
    <location>
        <begin position="3120"/>
        <end position="3351"/>
    </location>
</feature>
<feature type="region of interest" description="Disordered" evidence="12">
    <location>
        <begin position="4321"/>
        <end position="4342"/>
    </location>
</feature>
<dbReference type="InterPro" id="IPR013525">
    <property type="entry name" value="ABC2_TM"/>
</dbReference>
<dbReference type="InterPro" id="IPR003593">
    <property type="entry name" value="AAA+_ATPase"/>
</dbReference>
<dbReference type="GO" id="GO:0032376">
    <property type="term" value="P:positive regulation of cholesterol transport"/>
    <property type="evidence" value="ECO:0007669"/>
    <property type="project" value="UniProtKB-ARBA"/>
</dbReference>
<dbReference type="STRING" id="31033.ENSTRUP00000036568"/>
<keyword evidence="7" id="KW-1278">Translocase</keyword>
<dbReference type="InterPro" id="IPR027417">
    <property type="entry name" value="P-loop_NTPase"/>
</dbReference>
<dbReference type="Gene3D" id="3.40.50.300">
    <property type="entry name" value="P-loop containing nucleotide triphosphate hydrolases"/>
    <property type="match status" value="2"/>
</dbReference>
<dbReference type="PROSITE" id="PS00211">
    <property type="entry name" value="ABC_TRANSPORTER_1"/>
    <property type="match status" value="1"/>
</dbReference>
<feature type="region of interest" description="Disordered" evidence="12">
    <location>
        <begin position="3437"/>
        <end position="3457"/>
    </location>
</feature>
<evidence type="ECO:0000256" key="10">
    <source>
        <dbReference type="ARBA" id="ARBA00023136"/>
    </source>
</evidence>
<evidence type="ECO:0000256" key="2">
    <source>
        <dbReference type="ARBA" id="ARBA00022448"/>
    </source>
</evidence>
<keyword evidence="16" id="KW-1185">Reference proteome</keyword>
<dbReference type="GO" id="GO:0005319">
    <property type="term" value="F:lipid transporter activity"/>
    <property type="evidence" value="ECO:0007669"/>
    <property type="project" value="TreeGrafter"/>
</dbReference>
<dbReference type="InterPro" id="IPR056264">
    <property type="entry name" value="R2_ABCA1-4-like"/>
</dbReference>
<keyword evidence="9" id="KW-0445">Lipid transport</keyword>
<dbReference type="Pfam" id="PF23321">
    <property type="entry name" value="R1_ABCA1"/>
    <property type="match status" value="1"/>
</dbReference>
<evidence type="ECO:0000256" key="7">
    <source>
        <dbReference type="ARBA" id="ARBA00022967"/>
    </source>
</evidence>